<organism evidence="1 2">
    <name type="scientific">Halobacterium litoreum</name>
    <dbReference type="NCBI Taxonomy" id="2039234"/>
    <lineage>
        <taxon>Archaea</taxon>
        <taxon>Methanobacteriati</taxon>
        <taxon>Methanobacteriota</taxon>
        <taxon>Stenosarchaea group</taxon>
        <taxon>Halobacteria</taxon>
        <taxon>Halobacteriales</taxon>
        <taxon>Halobacteriaceae</taxon>
        <taxon>Halobacterium</taxon>
    </lineage>
</organism>
<gene>
    <name evidence="1" type="ORF">ACFOKC_03230</name>
</gene>
<reference evidence="1 2" key="1">
    <citation type="journal article" date="2019" name="Int. J. Syst. Evol. Microbiol.">
        <title>The Global Catalogue of Microorganisms (GCM) 10K type strain sequencing project: providing services to taxonomists for standard genome sequencing and annotation.</title>
        <authorList>
            <consortium name="The Broad Institute Genomics Platform"/>
            <consortium name="The Broad Institute Genome Sequencing Center for Infectious Disease"/>
            <person name="Wu L."/>
            <person name="Ma J."/>
        </authorList>
    </citation>
    <scope>NUCLEOTIDE SEQUENCE [LARGE SCALE GENOMIC DNA]</scope>
    <source>
        <strain evidence="1 2">CGMCC 1.12562</strain>
    </source>
</reference>
<sequence>MADSPFVDAVRHHLVSEGWMTARTRVNDATAVVRALREDGRGPSRVLVMVVDDPDAAVVTDHVARLVAGAERRDAAALLTSLATVTDRAHRTADARGVAVVAPAIFRDSSVETTVLEILEADRRGDDGEVVEPADEP</sequence>
<comment type="caution">
    <text evidence="1">The sequence shown here is derived from an EMBL/GenBank/DDBJ whole genome shotgun (WGS) entry which is preliminary data.</text>
</comment>
<dbReference type="EMBL" id="JBHRWN010000002">
    <property type="protein sequence ID" value="MFC3476730.1"/>
    <property type="molecule type" value="Genomic_DNA"/>
</dbReference>
<dbReference type="Proteomes" id="UP001595660">
    <property type="component" value="Unassembled WGS sequence"/>
</dbReference>
<evidence type="ECO:0000313" key="1">
    <source>
        <dbReference type="EMBL" id="MFC3476730.1"/>
    </source>
</evidence>
<evidence type="ECO:0000313" key="2">
    <source>
        <dbReference type="Proteomes" id="UP001595660"/>
    </source>
</evidence>
<dbReference type="AlphaFoldDB" id="A0ABD5NBR6"/>
<dbReference type="GeneID" id="69117354"/>
<name>A0ABD5NBR6_9EURY</name>
<accession>A0ABD5NBR6</accession>
<keyword evidence="2" id="KW-1185">Reference proteome</keyword>
<dbReference type="RefSeq" id="WP_232572126.1">
    <property type="nucleotide sequence ID" value="NZ_CP089466.1"/>
</dbReference>
<protein>
    <submittedName>
        <fullName evidence="1">FAD-binding domain-containing protein</fullName>
    </submittedName>
</protein>
<proteinExistence type="predicted"/>